<feature type="transmembrane region" description="Helical" evidence="1">
    <location>
        <begin position="43"/>
        <end position="63"/>
    </location>
</feature>
<evidence type="ECO:0000313" key="3">
    <source>
        <dbReference type="Proteomes" id="UP000325516"/>
    </source>
</evidence>
<gene>
    <name evidence="2" type="ORF">F6J85_12705</name>
</gene>
<keyword evidence="1" id="KW-0472">Membrane</keyword>
<keyword evidence="1" id="KW-0812">Transmembrane</keyword>
<dbReference type="RefSeq" id="WP_150925476.1">
    <property type="nucleotide sequence ID" value="NZ_CP044232.1"/>
</dbReference>
<dbReference type="Proteomes" id="UP000325516">
    <property type="component" value="Chromosome"/>
</dbReference>
<name>A0A5J6L5L9_9MICO</name>
<dbReference type="EMBL" id="CP044232">
    <property type="protein sequence ID" value="QEW03864.1"/>
    <property type="molecule type" value="Genomic_DNA"/>
</dbReference>
<evidence type="ECO:0000313" key="2">
    <source>
        <dbReference type="EMBL" id="QEW03864.1"/>
    </source>
</evidence>
<feature type="transmembrane region" description="Helical" evidence="1">
    <location>
        <begin position="106"/>
        <end position="126"/>
    </location>
</feature>
<keyword evidence="1" id="KW-1133">Transmembrane helix</keyword>
<accession>A0A5J6L5L9</accession>
<organism evidence="2 3">
    <name type="scientific">Microbacterium lushaniae</name>
    <dbReference type="NCBI Taxonomy" id="2614639"/>
    <lineage>
        <taxon>Bacteria</taxon>
        <taxon>Bacillati</taxon>
        <taxon>Actinomycetota</taxon>
        <taxon>Actinomycetes</taxon>
        <taxon>Micrococcales</taxon>
        <taxon>Microbacteriaceae</taxon>
        <taxon>Microbacterium</taxon>
    </lineage>
</organism>
<keyword evidence="3" id="KW-1185">Reference proteome</keyword>
<dbReference type="KEGG" id="mlz:F6J85_12705"/>
<dbReference type="AlphaFoldDB" id="A0A5J6L5L9"/>
<feature type="transmembrane region" description="Helical" evidence="1">
    <location>
        <begin position="12"/>
        <end position="37"/>
    </location>
</feature>
<evidence type="ECO:0000256" key="1">
    <source>
        <dbReference type="SAM" id="Phobius"/>
    </source>
</evidence>
<protein>
    <submittedName>
        <fullName evidence="2">Uncharacterized protein</fullName>
    </submittedName>
</protein>
<proteinExistence type="predicted"/>
<sequence>MRFTGAEFFRGAIAAWVWFLVLHQLALLLPLAFTGWIGLWVTVPWSLGALVVGAPVAYAIGMLMRRQSRIIWHLVAFSAFGLGVGAVTTCLAVWLQPQWLGATGFISPSTVLVALSAAPAVALGWWHTARRALAVDRGPERGGRIDVDAETEDALIDNSPP</sequence>
<feature type="transmembrane region" description="Helical" evidence="1">
    <location>
        <begin position="70"/>
        <end position="94"/>
    </location>
</feature>
<reference evidence="3" key="1">
    <citation type="submission" date="2019-09" db="EMBL/GenBank/DDBJ databases">
        <title>Mumia zhuanghuii sp. nov. isolated from the intestinal contents of plateau pika (Ochotona curzoniae) in the Qinghai-Tibet plateau of China.</title>
        <authorList>
            <person name="Tian Z."/>
        </authorList>
    </citation>
    <scope>NUCLEOTIDE SEQUENCE [LARGE SCALE GENOMIC DNA]</scope>
    <source>
        <strain evidence="3">L-031</strain>
    </source>
</reference>